<feature type="region of interest" description="Disordered" evidence="1">
    <location>
        <begin position="1"/>
        <end position="24"/>
    </location>
</feature>
<gene>
    <name evidence="2" type="ORF">PFFCH_01529</name>
</gene>
<proteinExistence type="predicted"/>
<reference evidence="2 3" key="2">
    <citation type="submission" date="2013-02" db="EMBL/GenBank/DDBJ databases">
        <title>The Genome Sequence of Plasmodium falciparum FCH/4.</title>
        <authorList>
            <consortium name="The Broad Institute Genome Sequencing Platform"/>
            <consortium name="The Broad Institute Genome Sequencing Center for Infectious Disease"/>
            <person name="Neafsey D."/>
            <person name="Cheeseman I."/>
            <person name="Volkman S."/>
            <person name="Adams J."/>
            <person name="Walker B."/>
            <person name="Young S.K."/>
            <person name="Zeng Q."/>
            <person name="Gargeya S."/>
            <person name="Fitzgerald M."/>
            <person name="Haas B."/>
            <person name="Abouelleil A."/>
            <person name="Alvarado L."/>
            <person name="Arachchi H.M."/>
            <person name="Berlin A.M."/>
            <person name="Chapman S.B."/>
            <person name="Dewar J."/>
            <person name="Goldberg J."/>
            <person name="Griggs A."/>
            <person name="Gujja S."/>
            <person name="Hansen M."/>
            <person name="Howarth C."/>
            <person name="Imamovic A."/>
            <person name="Larimer J."/>
            <person name="McCowan C."/>
            <person name="Murphy C."/>
            <person name="Neiman D."/>
            <person name="Pearson M."/>
            <person name="Priest M."/>
            <person name="Roberts A."/>
            <person name="Saif S."/>
            <person name="Shea T."/>
            <person name="Sisk P."/>
            <person name="Sykes S."/>
            <person name="Wortman J."/>
            <person name="Nusbaum C."/>
            <person name="Birren B."/>
        </authorList>
    </citation>
    <scope>NUCLEOTIDE SEQUENCE [LARGE SCALE GENOMIC DNA]</scope>
    <source>
        <strain evidence="2 3">FCH/4</strain>
    </source>
</reference>
<accession>A0A024VS10</accession>
<protein>
    <submittedName>
        <fullName evidence="2">Uncharacterized protein</fullName>
    </submittedName>
</protein>
<dbReference type="AlphaFoldDB" id="A0A024VS10"/>
<dbReference type="Proteomes" id="UP000030656">
    <property type="component" value="Unassembled WGS sequence"/>
</dbReference>
<evidence type="ECO:0000256" key="1">
    <source>
        <dbReference type="SAM" id="MobiDB-lite"/>
    </source>
</evidence>
<dbReference type="EMBL" id="KI927875">
    <property type="protein sequence ID" value="ETW30995.1"/>
    <property type="molecule type" value="Genomic_DNA"/>
</dbReference>
<organism evidence="2 3">
    <name type="scientific">Plasmodium falciparum FCH/4</name>
    <dbReference type="NCBI Taxonomy" id="1036724"/>
    <lineage>
        <taxon>Eukaryota</taxon>
        <taxon>Sar</taxon>
        <taxon>Alveolata</taxon>
        <taxon>Apicomplexa</taxon>
        <taxon>Aconoidasida</taxon>
        <taxon>Haemosporida</taxon>
        <taxon>Plasmodiidae</taxon>
        <taxon>Plasmodium</taxon>
        <taxon>Plasmodium (Laverania)</taxon>
    </lineage>
</organism>
<reference evidence="2 3" key="1">
    <citation type="submission" date="2013-02" db="EMBL/GenBank/DDBJ databases">
        <title>The Genome Annotation of Plasmodium falciparum FCH/4.</title>
        <authorList>
            <consortium name="The Broad Institute Genome Sequencing Platform"/>
            <consortium name="The Broad Institute Genome Sequencing Center for Infectious Disease"/>
            <person name="Neafsey D."/>
            <person name="Hoffman S."/>
            <person name="Volkman S."/>
            <person name="Rosenthal P."/>
            <person name="Walker B."/>
            <person name="Young S.K."/>
            <person name="Zeng Q."/>
            <person name="Gargeya S."/>
            <person name="Fitzgerald M."/>
            <person name="Haas B."/>
            <person name="Abouelleil A."/>
            <person name="Allen A.W."/>
            <person name="Alvarado L."/>
            <person name="Arachchi H.M."/>
            <person name="Berlin A.M."/>
            <person name="Chapman S.B."/>
            <person name="Gainer-Dewar J."/>
            <person name="Goldberg J."/>
            <person name="Griggs A."/>
            <person name="Gujja S."/>
            <person name="Hansen M."/>
            <person name="Howarth C."/>
            <person name="Imamovic A."/>
            <person name="Ireland A."/>
            <person name="Larimer J."/>
            <person name="McCowan C."/>
            <person name="Murphy C."/>
            <person name="Pearson M."/>
            <person name="Poon T.W."/>
            <person name="Priest M."/>
            <person name="Roberts A."/>
            <person name="Saif S."/>
            <person name="Shea T."/>
            <person name="Sisk P."/>
            <person name="Sykes S."/>
            <person name="Wortman J."/>
            <person name="Nusbaum C."/>
            <person name="Birren B."/>
        </authorList>
    </citation>
    <scope>NUCLEOTIDE SEQUENCE [LARGE SCALE GENOMIC DNA]</scope>
    <source>
        <strain evidence="2 3">FCH/4</strain>
    </source>
</reference>
<feature type="compositionally biased region" description="Basic residues" evidence="1">
    <location>
        <begin position="7"/>
        <end position="23"/>
    </location>
</feature>
<name>A0A024VS10_PLAFA</name>
<evidence type="ECO:0000313" key="3">
    <source>
        <dbReference type="Proteomes" id="UP000030656"/>
    </source>
</evidence>
<evidence type="ECO:0000313" key="2">
    <source>
        <dbReference type="EMBL" id="ETW30995.1"/>
    </source>
</evidence>
<sequence>MLFSVKQNKKKRLRNKTSKINRPRQKDLIYYVIGKEKKKKKK</sequence>